<protein>
    <submittedName>
        <fullName evidence="1">Uncharacterized protein</fullName>
    </submittedName>
</protein>
<keyword evidence="2" id="KW-1185">Reference proteome</keyword>
<gene>
    <name evidence="1" type="ORF">KY465_12100</name>
</gene>
<comment type="caution">
    <text evidence="1">The sequence shown here is derived from an EMBL/GenBank/DDBJ whole genome shotgun (WGS) entry which is preliminary data.</text>
</comment>
<proteinExistence type="predicted"/>
<dbReference type="Proteomes" id="UP001430804">
    <property type="component" value="Unassembled WGS sequence"/>
</dbReference>
<evidence type="ECO:0000313" key="1">
    <source>
        <dbReference type="EMBL" id="MBW3098025.1"/>
    </source>
</evidence>
<evidence type="ECO:0000313" key="2">
    <source>
        <dbReference type="Proteomes" id="UP001430804"/>
    </source>
</evidence>
<dbReference type="RefSeq" id="WP_219201966.1">
    <property type="nucleotide sequence ID" value="NZ_JAHWQX010000003.1"/>
</dbReference>
<accession>A0ABS6WSH3</accession>
<dbReference type="EMBL" id="JAHWQX010000003">
    <property type="protein sequence ID" value="MBW3098025.1"/>
    <property type="molecule type" value="Genomic_DNA"/>
</dbReference>
<name>A0ABS6WSH3_9HYPH</name>
<reference evidence="1" key="1">
    <citation type="submission" date="2021-07" db="EMBL/GenBank/DDBJ databases">
        <title>Pseudohoeflea marina sp. nov. a polyhydroxyalcanoate-producing bacterium.</title>
        <authorList>
            <person name="Zheng W."/>
            <person name="Yu S."/>
            <person name="Huang Y."/>
        </authorList>
    </citation>
    <scope>NUCLEOTIDE SEQUENCE</scope>
    <source>
        <strain evidence="1">DP4N28-3</strain>
    </source>
</reference>
<sequence length="131" mass="15288">MRHNKLDQYLSMRLAQVNGIWRSDRGRFQQHHIALDPEHFLKVGAGFEAADAELAERSRPFETHVVSYEGLLSGAEWPALCRFLRISNVSTVSPFKRQRELSRREAILNYDALQERCQGTFAERFFDHPTR</sequence>
<organism evidence="1 2">
    <name type="scientific">Pseudohoeflea coraliihabitans</name>
    <dbReference type="NCBI Taxonomy" id="2860393"/>
    <lineage>
        <taxon>Bacteria</taxon>
        <taxon>Pseudomonadati</taxon>
        <taxon>Pseudomonadota</taxon>
        <taxon>Alphaproteobacteria</taxon>
        <taxon>Hyphomicrobiales</taxon>
        <taxon>Rhizobiaceae</taxon>
        <taxon>Pseudohoeflea</taxon>
    </lineage>
</organism>